<evidence type="ECO:0000313" key="7">
    <source>
        <dbReference type="EMBL" id="PSR87702.1"/>
    </source>
</evidence>
<dbReference type="Proteomes" id="UP000241394">
    <property type="component" value="Chromosome LG27"/>
</dbReference>
<dbReference type="AlphaFoldDB" id="A0A2R6P9L1"/>
<evidence type="ECO:0000256" key="3">
    <source>
        <dbReference type="ARBA" id="ARBA00022679"/>
    </source>
</evidence>
<reference evidence="8" key="2">
    <citation type="journal article" date="2018" name="BMC Genomics">
        <title>A manually annotated Actinidia chinensis var. chinensis (kiwifruit) genome highlights the challenges associated with draft genomes and gene prediction in plants.</title>
        <authorList>
            <person name="Pilkington S.M."/>
            <person name="Crowhurst R."/>
            <person name="Hilario E."/>
            <person name="Nardozza S."/>
            <person name="Fraser L."/>
            <person name="Peng Y."/>
            <person name="Gunaseelan K."/>
            <person name="Simpson R."/>
            <person name="Tahir J."/>
            <person name="Deroles S.C."/>
            <person name="Templeton K."/>
            <person name="Luo Z."/>
            <person name="Davy M."/>
            <person name="Cheng C."/>
            <person name="McNeilage M."/>
            <person name="Scaglione D."/>
            <person name="Liu Y."/>
            <person name="Zhang Q."/>
            <person name="Datson P."/>
            <person name="De Silva N."/>
            <person name="Gardiner S.E."/>
            <person name="Bassett H."/>
            <person name="Chagne D."/>
            <person name="McCallum J."/>
            <person name="Dzierzon H."/>
            <person name="Deng C."/>
            <person name="Wang Y.Y."/>
            <person name="Barron L."/>
            <person name="Manako K."/>
            <person name="Bowen J."/>
            <person name="Foster T.M."/>
            <person name="Erridge Z.A."/>
            <person name="Tiffin H."/>
            <person name="Waite C.N."/>
            <person name="Davies K.M."/>
            <person name="Grierson E.P."/>
            <person name="Laing W.A."/>
            <person name="Kirk R."/>
            <person name="Chen X."/>
            <person name="Wood M."/>
            <person name="Montefiori M."/>
            <person name="Brummell D.A."/>
            <person name="Schwinn K.E."/>
            <person name="Catanach A."/>
            <person name="Fullerton C."/>
            <person name="Li D."/>
            <person name="Meiyalaghan S."/>
            <person name="Nieuwenhuizen N."/>
            <person name="Read N."/>
            <person name="Prakash R."/>
            <person name="Hunter D."/>
            <person name="Zhang H."/>
            <person name="McKenzie M."/>
            <person name="Knabel M."/>
            <person name="Harris A."/>
            <person name="Allan A.C."/>
            <person name="Gleave A."/>
            <person name="Chen A."/>
            <person name="Janssen B.J."/>
            <person name="Plunkett B."/>
            <person name="Ampomah-Dwamena C."/>
            <person name="Voogd C."/>
            <person name="Leif D."/>
            <person name="Lafferty D."/>
            <person name="Souleyre E.J.F."/>
            <person name="Varkonyi-Gasic E."/>
            <person name="Gambi F."/>
            <person name="Hanley J."/>
            <person name="Yao J.L."/>
            <person name="Cheung J."/>
            <person name="David K.M."/>
            <person name="Warren B."/>
            <person name="Marsh K."/>
            <person name="Snowden K.C."/>
            <person name="Lin-Wang K."/>
            <person name="Brian L."/>
            <person name="Martinez-Sanchez M."/>
            <person name="Wang M."/>
            <person name="Ileperuma N."/>
            <person name="Macnee N."/>
            <person name="Campin R."/>
            <person name="McAtee P."/>
            <person name="Drummond R.S.M."/>
            <person name="Espley R.V."/>
            <person name="Ireland H.S."/>
            <person name="Wu R."/>
            <person name="Atkinson R.G."/>
            <person name="Karunairetnam S."/>
            <person name="Bulley S."/>
            <person name="Chunkath S."/>
            <person name="Hanley Z."/>
            <person name="Storey R."/>
            <person name="Thrimawithana A.H."/>
            <person name="Thomson S."/>
            <person name="David C."/>
            <person name="Testolin R."/>
            <person name="Huang H."/>
            <person name="Hellens R.P."/>
            <person name="Schaffer R.J."/>
        </authorList>
    </citation>
    <scope>NUCLEOTIDE SEQUENCE [LARGE SCALE GENOMIC DNA]</scope>
    <source>
        <strain evidence="8">cv. Red5</strain>
    </source>
</reference>
<keyword evidence="4" id="KW-0284">Flavonoid biosynthesis</keyword>
<dbReference type="PANTHER" id="PTHR48048:SF76">
    <property type="entry name" value="UDP-GLYCOSYLTRANSFERASE 708D1-LIKE"/>
    <property type="match status" value="1"/>
</dbReference>
<comment type="caution">
    <text evidence="7">The sequence shown here is derived from an EMBL/GenBank/DDBJ whole genome shotgun (WGS) entry which is preliminary data.</text>
</comment>
<dbReference type="InterPro" id="IPR035595">
    <property type="entry name" value="UDP_glycos_trans_CS"/>
</dbReference>
<dbReference type="PROSITE" id="PS00375">
    <property type="entry name" value="UDPGT"/>
    <property type="match status" value="1"/>
</dbReference>
<dbReference type="InterPro" id="IPR002213">
    <property type="entry name" value="UDP_glucos_trans"/>
</dbReference>
<dbReference type="GO" id="GO:0009813">
    <property type="term" value="P:flavonoid biosynthetic process"/>
    <property type="evidence" value="ECO:0007669"/>
    <property type="project" value="UniProtKB-KW"/>
</dbReference>
<evidence type="ECO:0000256" key="6">
    <source>
        <dbReference type="RuleBase" id="RU362057"/>
    </source>
</evidence>
<reference evidence="7 8" key="1">
    <citation type="submission" date="2017-07" db="EMBL/GenBank/DDBJ databases">
        <title>An improved, manually edited Actinidia chinensis var. chinensis (kiwifruit) genome highlights the challenges associated with draft genomes and gene prediction in plants.</title>
        <authorList>
            <person name="Pilkington S."/>
            <person name="Crowhurst R."/>
            <person name="Hilario E."/>
            <person name="Nardozza S."/>
            <person name="Fraser L."/>
            <person name="Peng Y."/>
            <person name="Gunaseelan K."/>
            <person name="Simpson R."/>
            <person name="Tahir J."/>
            <person name="Deroles S."/>
            <person name="Templeton K."/>
            <person name="Luo Z."/>
            <person name="Davy M."/>
            <person name="Cheng C."/>
            <person name="Mcneilage M."/>
            <person name="Scaglione D."/>
            <person name="Liu Y."/>
            <person name="Zhang Q."/>
            <person name="Datson P."/>
            <person name="De Silva N."/>
            <person name="Gardiner S."/>
            <person name="Bassett H."/>
            <person name="Chagne D."/>
            <person name="Mccallum J."/>
            <person name="Dzierzon H."/>
            <person name="Deng C."/>
            <person name="Wang Y.-Y."/>
            <person name="Barron N."/>
            <person name="Manako K."/>
            <person name="Bowen J."/>
            <person name="Foster T."/>
            <person name="Erridge Z."/>
            <person name="Tiffin H."/>
            <person name="Waite C."/>
            <person name="Davies K."/>
            <person name="Grierson E."/>
            <person name="Laing W."/>
            <person name="Kirk R."/>
            <person name="Chen X."/>
            <person name="Wood M."/>
            <person name="Montefiori M."/>
            <person name="Brummell D."/>
            <person name="Schwinn K."/>
            <person name="Catanach A."/>
            <person name="Fullerton C."/>
            <person name="Li D."/>
            <person name="Meiyalaghan S."/>
            <person name="Nieuwenhuizen N."/>
            <person name="Read N."/>
            <person name="Prakash R."/>
            <person name="Hunter D."/>
            <person name="Zhang H."/>
            <person name="Mckenzie M."/>
            <person name="Knabel M."/>
            <person name="Harris A."/>
            <person name="Allan A."/>
            <person name="Chen A."/>
            <person name="Janssen B."/>
            <person name="Plunkett B."/>
            <person name="Dwamena C."/>
            <person name="Voogd C."/>
            <person name="Leif D."/>
            <person name="Lafferty D."/>
            <person name="Souleyre E."/>
            <person name="Varkonyi-Gasic E."/>
            <person name="Gambi F."/>
            <person name="Hanley J."/>
            <person name="Yao J.-L."/>
            <person name="Cheung J."/>
            <person name="David K."/>
            <person name="Warren B."/>
            <person name="Marsh K."/>
            <person name="Snowden K."/>
            <person name="Lin-Wang K."/>
            <person name="Brian L."/>
            <person name="Martinez-Sanchez M."/>
            <person name="Wang M."/>
            <person name="Ileperuma N."/>
            <person name="Macnee N."/>
            <person name="Campin R."/>
            <person name="Mcatee P."/>
            <person name="Drummond R."/>
            <person name="Espley R."/>
            <person name="Ireland H."/>
            <person name="Wu R."/>
            <person name="Atkinson R."/>
            <person name="Karunairetnam S."/>
            <person name="Bulley S."/>
            <person name="Chunkath S."/>
            <person name="Hanley Z."/>
            <person name="Storey R."/>
            <person name="Thrimawithana A."/>
            <person name="Thomson S."/>
            <person name="David C."/>
            <person name="Testolin R."/>
        </authorList>
    </citation>
    <scope>NUCLEOTIDE SEQUENCE [LARGE SCALE GENOMIC DNA]</scope>
    <source>
        <strain evidence="8">cv. Red5</strain>
        <tissue evidence="7">Young leaf</tissue>
    </source>
</reference>
<dbReference type="FunFam" id="3.40.50.2000:FF:000124">
    <property type="entry name" value="Glycosyltransferase"/>
    <property type="match status" value="1"/>
</dbReference>
<keyword evidence="8" id="KW-1185">Reference proteome</keyword>
<dbReference type="EMBL" id="NKQK01000027">
    <property type="protein sequence ID" value="PSR87702.1"/>
    <property type="molecule type" value="Genomic_DNA"/>
</dbReference>
<dbReference type="Gene3D" id="3.40.50.2000">
    <property type="entry name" value="Glycogen Phosphorylase B"/>
    <property type="match status" value="2"/>
</dbReference>
<keyword evidence="2 5" id="KW-0328">Glycosyltransferase</keyword>
<sequence length="460" mass="50816">MTDGDDLRRKPPHIALFPSAGMGHLTPFLRLAAMLASRSCTITLITANPTVSAAESTHISAFFSAYPRINRLEFETIPYSPTNPTTDDPFFLQFEAINRSVHLLRPLLSSLSPPLSAVVSDFAVASSFGPIANDLSIPTYVVWPSSARFLSLITYLSLSISENSLKFGDENVEIPGLSPIPVSCIPPPVFNPNHLFASILLSNARFFPKAKGLLLNTFDRFESETIDALNNGRVLSCLPPVHPIGPLEPSELEKGHRLPWLDDQNVGSVVYISFGSRTAMSKDQIRELGNGLEISGCAFLWVLKTSKVDTDDNEELQEVLEESFLERTKNRGIVVKEWVKQEEILAHPAIGGFVSHCGWNSVTEAARHGVPVLAWPQHGDQRVNAEAVERAGLGVWVREWGWGGERLVRGEEIGEKVREMMSDRELRNRAREVGEEARKAWELNGSSEKVLMGVIDGLKT</sequence>
<evidence type="ECO:0000256" key="1">
    <source>
        <dbReference type="ARBA" id="ARBA00009995"/>
    </source>
</evidence>
<dbReference type="OMA" id="WLEACGH"/>
<protein>
    <recommendedName>
        <fullName evidence="6">Glycosyltransferase</fullName>
        <ecNumber evidence="6">2.4.1.-</ecNumber>
    </recommendedName>
</protein>
<dbReference type="PANTHER" id="PTHR48048">
    <property type="entry name" value="GLYCOSYLTRANSFERASE"/>
    <property type="match status" value="1"/>
</dbReference>
<dbReference type="Pfam" id="PF00201">
    <property type="entry name" value="UDPGT"/>
    <property type="match status" value="1"/>
</dbReference>
<evidence type="ECO:0000256" key="4">
    <source>
        <dbReference type="ARBA" id="ARBA00023241"/>
    </source>
</evidence>
<dbReference type="InParanoid" id="A0A2R6P9L1"/>
<dbReference type="OrthoDB" id="5835829at2759"/>
<dbReference type="CDD" id="cd03784">
    <property type="entry name" value="GT1_Gtf-like"/>
    <property type="match status" value="1"/>
</dbReference>
<gene>
    <name evidence="7" type="ORF">CEY00_Acc30748</name>
</gene>
<name>A0A2R6P9L1_ACTCC</name>
<comment type="similarity">
    <text evidence="1 5">Belongs to the UDP-glycosyltransferase family.</text>
</comment>
<organism evidence="7 8">
    <name type="scientific">Actinidia chinensis var. chinensis</name>
    <name type="common">Chinese soft-hair kiwi</name>
    <dbReference type="NCBI Taxonomy" id="1590841"/>
    <lineage>
        <taxon>Eukaryota</taxon>
        <taxon>Viridiplantae</taxon>
        <taxon>Streptophyta</taxon>
        <taxon>Embryophyta</taxon>
        <taxon>Tracheophyta</taxon>
        <taxon>Spermatophyta</taxon>
        <taxon>Magnoliopsida</taxon>
        <taxon>eudicotyledons</taxon>
        <taxon>Gunneridae</taxon>
        <taxon>Pentapetalae</taxon>
        <taxon>asterids</taxon>
        <taxon>Ericales</taxon>
        <taxon>Actinidiaceae</taxon>
        <taxon>Actinidia</taxon>
    </lineage>
</organism>
<dbReference type="SUPFAM" id="SSF53756">
    <property type="entry name" value="UDP-Glycosyltransferase/glycogen phosphorylase"/>
    <property type="match status" value="1"/>
</dbReference>
<dbReference type="EC" id="2.4.1.-" evidence="6"/>
<dbReference type="GO" id="GO:0035251">
    <property type="term" value="F:UDP-glucosyltransferase activity"/>
    <property type="evidence" value="ECO:0007669"/>
    <property type="project" value="InterPro"/>
</dbReference>
<dbReference type="InterPro" id="IPR050481">
    <property type="entry name" value="UDP-glycosyltransf_plant"/>
</dbReference>
<evidence type="ECO:0000313" key="8">
    <source>
        <dbReference type="Proteomes" id="UP000241394"/>
    </source>
</evidence>
<proteinExistence type="inferred from homology"/>
<evidence type="ECO:0000256" key="2">
    <source>
        <dbReference type="ARBA" id="ARBA00022676"/>
    </source>
</evidence>
<accession>A0A2R6P9L1</accession>
<evidence type="ECO:0000256" key="5">
    <source>
        <dbReference type="RuleBase" id="RU003718"/>
    </source>
</evidence>
<keyword evidence="3 5" id="KW-0808">Transferase</keyword>
<dbReference type="Gramene" id="PSR87702">
    <property type="protein sequence ID" value="PSR87702"/>
    <property type="gene ID" value="CEY00_Acc30748"/>
</dbReference>